<comment type="caution">
    <text evidence="2">The sequence shown here is derived from an EMBL/GenBank/DDBJ whole genome shotgun (WGS) entry which is preliminary data.</text>
</comment>
<protein>
    <submittedName>
        <fullName evidence="2">Metallophosphoesterase</fullName>
    </submittedName>
</protein>
<name>A0ABT8VE74_9BACL</name>
<dbReference type="Pfam" id="PF00149">
    <property type="entry name" value="Metallophos"/>
    <property type="match status" value="1"/>
</dbReference>
<evidence type="ECO:0000313" key="3">
    <source>
        <dbReference type="Proteomes" id="UP001168883"/>
    </source>
</evidence>
<dbReference type="InterPro" id="IPR051918">
    <property type="entry name" value="STPP_CPPED1"/>
</dbReference>
<organism evidence="2 3">
    <name type="scientific">Paenibacillus ehimensis</name>
    <dbReference type="NCBI Taxonomy" id="79264"/>
    <lineage>
        <taxon>Bacteria</taxon>
        <taxon>Bacillati</taxon>
        <taxon>Bacillota</taxon>
        <taxon>Bacilli</taxon>
        <taxon>Bacillales</taxon>
        <taxon>Paenibacillaceae</taxon>
        <taxon>Paenibacillus</taxon>
    </lineage>
</organism>
<dbReference type="PANTHER" id="PTHR43143">
    <property type="entry name" value="METALLOPHOSPHOESTERASE, CALCINEURIN SUPERFAMILY"/>
    <property type="match status" value="1"/>
</dbReference>
<accession>A0ABT8VE74</accession>
<keyword evidence="3" id="KW-1185">Reference proteome</keyword>
<sequence>MMSRRQFVKRMLAFLAVLSGGGYAASRMLEKEMPTAATLPTANAAESAQPKDKTSGQAADPALLLSFFLLSDLHISVADDAMEKKLHMALKDVSSFESDVDAIVLGGDLTDFGRSIEYKRLKAVMDAYKLPPVYANMGNHDYYDIWLTSAGAFSTETMPNGKTDAMSRERFLKFFGYEKPYFDVWVNGVHLILLSQEVYVQEKPEVGEGAWYSDEQLAWLEETMKVHKDGRPAFVFIHQPLPEPGTDGGSHRLIRAKRFRAILKPYRNVFVLSGHSHRNFEGEDHYNRQNTFHWFNNASVGKTRPKADGKAKAPSQGMYVQVYRDKVVVKGREFSDRSWIDSAVWTVPLKGAAPAKA</sequence>
<proteinExistence type="predicted"/>
<evidence type="ECO:0000313" key="2">
    <source>
        <dbReference type="EMBL" id="MDO3679276.1"/>
    </source>
</evidence>
<dbReference type="RefSeq" id="WP_051570455.1">
    <property type="nucleotide sequence ID" value="NZ_JAUMKJ010000025.1"/>
</dbReference>
<dbReference type="InterPro" id="IPR004843">
    <property type="entry name" value="Calcineurin-like_PHP"/>
</dbReference>
<gene>
    <name evidence="2" type="ORF">Q3C12_19900</name>
</gene>
<dbReference type="SUPFAM" id="SSF56300">
    <property type="entry name" value="Metallo-dependent phosphatases"/>
    <property type="match status" value="1"/>
</dbReference>
<dbReference type="Proteomes" id="UP001168883">
    <property type="component" value="Unassembled WGS sequence"/>
</dbReference>
<dbReference type="InterPro" id="IPR029052">
    <property type="entry name" value="Metallo-depent_PP-like"/>
</dbReference>
<reference evidence="2" key="1">
    <citation type="submission" date="2023-07" db="EMBL/GenBank/DDBJ databases">
        <authorList>
            <person name="Aktuganov G."/>
            <person name="Boyko T."/>
            <person name="Delegan Y."/>
            <person name="Galimzianova N."/>
            <person name="Gilvanova E."/>
            <person name="Korobov V."/>
            <person name="Kuzmina L."/>
            <person name="Melentiev A."/>
            <person name="Milman P."/>
            <person name="Ryabova A."/>
            <person name="Stupak E."/>
            <person name="Yasakov T."/>
            <person name="Zharikova N."/>
            <person name="Zhurenko E."/>
        </authorList>
    </citation>
    <scope>NUCLEOTIDE SEQUENCE</scope>
    <source>
        <strain evidence="2">IB-739</strain>
    </source>
</reference>
<dbReference type="PANTHER" id="PTHR43143:SF1">
    <property type="entry name" value="SERINE_THREONINE-PROTEIN PHOSPHATASE CPPED1"/>
    <property type="match status" value="1"/>
</dbReference>
<dbReference type="Gene3D" id="3.60.21.10">
    <property type="match status" value="1"/>
</dbReference>
<feature type="domain" description="Calcineurin-like phosphoesterase" evidence="1">
    <location>
        <begin position="67"/>
        <end position="278"/>
    </location>
</feature>
<evidence type="ECO:0000259" key="1">
    <source>
        <dbReference type="Pfam" id="PF00149"/>
    </source>
</evidence>
<dbReference type="EMBL" id="JAUMKJ010000025">
    <property type="protein sequence ID" value="MDO3679276.1"/>
    <property type="molecule type" value="Genomic_DNA"/>
</dbReference>